<evidence type="ECO:0000256" key="2">
    <source>
        <dbReference type="ARBA" id="ARBA00022723"/>
    </source>
</evidence>
<dbReference type="Pfam" id="PF00096">
    <property type="entry name" value="zf-C2H2"/>
    <property type="match status" value="4"/>
</dbReference>
<feature type="domain" description="C2H2-type" evidence="10">
    <location>
        <begin position="387"/>
        <end position="414"/>
    </location>
</feature>
<feature type="domain" description="C2H2-type" evidence="10">
    <location>
        <begin position="359"/>
        <end position="386"/>
    </location>
</feature>
<dbReference type="EMBL" id="AP028914">
    <property type="protein sequence ID" value="BES95491.1"/>
    <property type="molecule type" value="Genomic_DNA"/>
</dbReference>
<evidence type="ECO:0000256" key="3">
    <source>
        <dbReference type="ARBA" id="ARBA00022737"/>
    </source>
</evidence>
<evidence type="ECO:0000256" key="7">
    <source>
        <dbReference type="ARBA" id="ARBA00023242"/>
    </source>
</evidence>
<gene>
    <name evidence="11" type="ORF">NTJ_08301</name>
</gene>
<evidence type="ECO:0000256" key="9">
    <source>
        <dbReference type="SAM" id="MobiDB-lite"/>
    </source>
</evidence>
<dbReference type="SUPFAM" id="SSF57667">
    <property type="entry name" value="beta-beta-alpha zinc fingers"/>
    <property type="match status" value="4"/>
</dbReference>
<evidence type="ECO:0000256" key="8">
    <source>
        <dbReference type="PROSITE-ProRule" id="PRU00042"/>
    </source>
</evidence>
<dbReference type="Proteomes" id="UP001307889">
    <property type="component" value="Chromosome 6"/>
</dbReference>
<dbReference type="InterPro" id="IPR036236">
    <property type="entry name" value="Znf_C2H2_sf"/>
</dbReference>
<feature type="domain" description="C2H2-type" evidence="10">
    <location>
        <begin position="331"/>
        <end position="358"/>
    </location>
</feature>
<feature type="domain" description="C2H2-type" evidence="10">
    <location>
        <begin position="303"/>
        <end position="330"/>
    </location>
</feature>
<keyword evidence="7" id="KW-0539">Nucleus</keyword>
<dbReference type="InterPro" id="IPR050589">
    <property type="entry name" value="Ikaros_C2H2-ZF"/>
</dbReference>
<evidence type="ECO:0000313" key="12">
    <source>
        <dbReference type="Proteomes" id="UP001307889"/>
    </source>
</evidence>
<dbReference type="PANTHER" id="PTHR24404:SF114">
    <property type="entry name" value="KLUMPFUSS, ISOFORM B-RELATED"/>
    <property type="match status" value="1"/>
</dbReference>
<dbReference type="PROSITE" id="PS00028">
    <property type="entry name" value="ZINC_FINGER_C2H2_1"/>
    <property type="match status" value="7"/>
</dbReference>
<proteinExistence type="predicted"/>
<keyword evidence="2" id="KW-0479">Metal-binding</keyword>
<sequence>MTLVMTCPLCCQRGFSSAESLCSALVSAATRKLNCPVCNETVVGLDKLTIHLLGHVASNVANPPNNVPHPPTILERLGSASENALAPNPVLYFTSDSGNLYALATDAVVNRTNLVATNSANCAPSTNENTNGVQCRKRLSTESVDGGKFSSCKELLTSGDFSVANEENDSPSNNENLAGTVQMQPGSSAQSVACDVCDQSFSNFAILAVHKQLTHTAGSKKLDSQKACEKSKKRPLLCKWCPSTFNLRSSLLAHIKVTHPGQKDESQPRKESEKLSCQICGKPCSKEGALHQHMKMAHGEKPWQCPVCSKTFTTKYFLRKHKRIHTGETPYECSICHKVFTFQQSYHKHMLYHTDNKPYCCSHCGRLFKELSTLNNHERIHSGEKPFACENCGKAFRQRVSYLVHRRIHTGAMPYQCTACNKSFRYKISQRTHKCAAQPPGVVVKTQDSLVARLQAVISKEEGKRQDALPDGAISESNFPKIDSAPPISHPDSVDSSIGLNAENESTRINVHQTGSCEEESGKCRGPESVHTAPSFVAESPNPAIQMRNDNMDTQFAIEPAHTTSYSSDNINGLTSCSNTFENFDSSPTECLNKLHISSPNYYEQPLTSHYIPPQQNLTFDPMEDIDLCNFLLNFS</sequence>
<feature type="domain" description="C2H2-type" evidence="10">
    <location>
        <begin position="275"/>
        <end position="302"/>
    </location>
</feature>
<comment type="subcellular location">
    <subcellularLocation>
        <location evidence="1">Nucleus</location>
    </subcellularLocation>
</comment>
<keyword evidence="12" id="KW-1185">Reference proteome</keyword>
<feature type="domain" description="C2H2-type" evidence="10">
    <location>
        <begin position="192"/>
        <end position="220"/>
    </location>
</feature>
<keyword evidence="5" id="KW-0862">Zinc</keyword>
<feature type="region of interest" description="Disordered" evidence="9">
    <location>
        <begin position="462"/>
        <end position="499"/>
    </location>
</feature>
<dbReference type="PROSITE" id="PS50157">
    <property type="entry name" value="ZINC_FINGER_C2H2_2"/>
    <property type="match status" value="7"/>
</dbReference>
<evidence type="ECO:0000256" key="5">
    <source>
        <dbReference type="ARBA" id="ARBA00022833"/>
    </source>
</evidence>
<dbReference type="Gene3D" id="3.30.160.60">
    <property type="entry name" value="Classic Zinc Finger"/>
    <property type="match status" value="7"/>
</dbReference>
<accession>A0ABN7AX94</accession>
<organism evidence="11 12">
    <name type="scientific">Nesidiocoris tenuis</name>
    <dbReference type="NCBI Taxonomy" id="355587"/>
    <lineage>
        <taxon>Eukaryota</taxon>
        <taxon>Metazoa</taxon>
        <taxon>Ecdysozoa</taxon>
        <taxon>Arthropoda</taxon>
        <taxon>Hexapoda</taxon>
        <taxon>Insecta</taxon>
        <taxon>Pterygota</taxon>
        <taxon>Neoptera</taxon>
        <taxon>Paraneoptera</taxon>
        <taxon>Hemiptera</taxon>
        <taxon>Heteroptera</taxon>
        <taxon>Panheteroptera</taxon>
        <taxon>Cimicomorpha</taxon>
        <taxon>Miridae</taxon>
        <taxon>Dicyphina</taxon>
        <taxon>Nesidiocoris</taxon>
    </lineage>
</organism>
<evidence type="ECO:0000256" key="6">
    <source>
        <dbReference type="ARBA" id="ARBA00023125"/>
    </source>
</evidence>
<feature type="domain" description="C2H2-type" evidence="10">
    <location>
        <begin position="236"/>
        <end position="264"/>
    </location>
</feature>
<keyword evidence="3" id="KW-0677">Repeat</keyword>
<dbReference type="InterPro" id="IPR013087">
    <property type="entry name" value="Znf_C2H2_type"/>
</dbReference>
<keyword evidence="6" id="KW-0238">DNA-binding</keyword>
<evidence type="ECO:0000256" key="4">
    <source>
        <dbReference type="ARBA" id="ARBA00022771"/>
    </source>
</evidence>
<reference evidence="11 12" key="1">
    <citation type="submission" date="2023-09" db="EMBL/GenBank/DDBJ databases">
        <title>Nesidiocoris tenuis whole genome shotgun sequence.</title>
        <authorList>
            <person name="Shibata T."/>
            <person name="Shimoda M."/>
            <person name="Kobayashi T."/>
            <person name="Uehara T."/>
        </authorList>
    </citation>
    <scope>NUCLEOTIDE SEQUENCE [LARGE SCALE GENOMIC DNA]</scope>
    <source>
        <strain evidence="11 12">Japan</strain>
    </source>
</reference>
<name>A0ABN7AX94_9HEMI</name>
<evidence type="ECO:0000259" key="10">
    <source>
        <dbReference type="PROSITE" id="PS50157"/>
    </source>
</evidence>
<keyword evidence="4 8" id="KW-0863">Zinc-finger</keyword>
<protein>
    <submittedName>
        <fullName evidence="11">ZnF_C2H2</fullName>
    </submittedName>
</protein>
<evidence type="ECO:0000256" key="1">
    <source>
        <dbReference type="ARBA" id="ARBA00004123"/>
    </source>
</evidence>
<dbReference type="PANTHER" id="PTHR24404">
    <property type="entry name" value="ZINC FINGER PROTEIN"/>
    <property type="match status" value="1"/>
</dbReference>
<dbReference type="SMART" id="SM00355">
    <property type="entry name" value="ZnF_C2H2"/>
    <property type="match status" value="9"/>
</dbReference>
<evidence type="ECO:0000313" key="11">
    <source>
        <dbReference type="EMBL" id="BES95491.1"/>
    </source>
</evidence>